<reference evidence="2 3" key="1">
    <citation type="submission" date="2015-09" db="EMBL/GenBank/DDBJ databases">
        <title>Draft genome of the scarab beetle Oryctes borbonicus.</title>
        <authorList>
            <person name="Meyer J.M."/>
            <person name="Markov G.V."/>
            <person name="Baskaran P."/>
            <person name="Herrmann M."/>
            <person name="Sommer R.J."/>
            <person name="Roedelsperger C."/>
        </authorList>
    </citation>
    <scope>NUCLEOTIDE SEQUENCE [LARGE SCALE GENOMIC DNA]</scope>
    <source>
        <strain evidence="2">OB123</strain>
        <tissue evidence="2">Whole animal</tissue>
    </source>
</reference>
<evidence type="ECO:0000313" key="2">
    <source>
        <dbReference type="EMBL" id="KRT78557.1"/>
    </source>
</evidence>
<dbReference type="Gene3D" id="2.170.140.10">
    <property type="entry name" value="Chitin binding domain"/>
    <property type="match status" value="1"/>
</dbReference>
<evidence type="ECO:0000259" key="1">
    <source>
        <dbReference type="PROSITE" id="PS50940"/>
    </source>
</evidence>
<dbReference type="PROSITE" id="PS50940">
    <property type="entry name" value="CHIT_BIND_II"/>
    <property type="match status" value="1"/>
</dbReference>
<name>A0A0T6AUD6_9SCAR</name>
<dbReference type="InterPro" id="IPR002557">
    <property type="entry name" value="Chitin-bd_dom"/>
</dbReference>
<evidence type="ECO:0000313" key="3">
    <source>
        <dbReference type="Proteomes" id="UP000051574"/>
    </source>
</evidence>
<dbReference type="Proteomes" id="UP000051574">
    <property type="component" value="Unassembled WGS sequence"/>
</dbReference>
<sequence length="555" mass="60663">NTPKSLYRGSGYYEGHQQNVGYDYPRPTVAFNEGPIVSQDYDGLQPVREKPFVAKKAYVTGNTFNDAQRAHVVYEEHYPSVTVSPTVSSSPAFITSTLKPNYQSTIQSVYNTIPSTTVNPLKFFYHDSRLSSTPRPFEFKSNIPVTTPQVVISSTPKPIIPEIPASVDYDAGINLPIAPIGVTQSKPIFKYSFSSLDSQYSSTPAPIDLPSIEVTRRPILNRVRVTTPVISTYQPAIVKSTTVQPFLDISTPSGVYLPAAGIVENYQAPILKSRKVLKVVQPTSQAIVKINDFHPLLSAKLGAQCTCIADSVRLRNKPVKVSIDDGEHIEEFVVKPDNSQDLLSGVVEGESFKDAYIGDAGLVGGDNAILVPEYEPQKVVAITPLPEITIGSTTAVPIPRAPVVIRKRVRVRPTTPPYIEAPVTKVADLFLKSTPLPYDYQLNAADQAINSGLNIVKPGAAEALAAHNFDRYGPGGLRSKTETLQGTIDCQRAGLFRHPTQCNKFYSCRWDCTKNKFTLHIFNCPVHLTFDDSLGACNWPSQGPACLGNTLLPSD</sequence>
<feature type="non-terminal residue" evidence="2">
    <location>
        <position position="1"/>
    </location>
</feature>
<comment type="caution">
    <text evidence="2">The sequence shown here is derived from an EMBL/GenBank/DDBJ whole genome shotgun (WGS) entry which is preliminary data.</text>
</comment>
<dbReference type="InterPro" id="IPR036508">
    <property type="entry name" value="Chitin-bd_dom_sf"/>
</dbReference>
<organism evidence="2 3">
    <name type="scientific">Oryctes borbonicus</name>
    <dbReference type="NCBI Taxonomy" id="1629725"/>
    <lineage>
        <taxon>Eukaryota</taxon>
        <taxon>Metazoa</taxon>
        <taxon>Ecdysozoa</taxon>
        <taxon>Arthropoda</taxon>
        <taxon>Hexapoda</taxon>
        <taxon>Insecta</taxon>
        <taxon>Pterygota</taxon>
        <taxon>Neoptera</taxon>
        <taxon>Endopterygota</taxon>
        <taxon>Coleoptera</taxon>
        <taxon>Polyphaga</taxon>
        <taxon>Scarabaeiformia</taxon>
        <taxon>Scarabaeidae</taxon>
        <taxon>Dynastinae</taxon>
        <taxon>Oryctes</taxon>
    </lineage>
</organism>
<dbReference type="Pfam" id="PF01607">
    <property type="entry name" value="CBM_14"/>
    <property type="match status" value="1"/>
</dbReference>
<dbReference type="AlphaFoldDB" id="A0A0T6AUD6"/>
<dbReference type="SMART" id="SM00494">
    <property type="entry name" value="ChtBD2"/>
    <property type="match status" value="1"/>
</dbReference>
<keyword evidence="3" id="KW-1185">Reference proteome</keyword>
<accession>A0A0T6AUD6</accession>
<gene>
    <name evidence="2" type="ORF">AMK59_8630</name>
</gene>
<proteinExistence type="predicted"/>
<dbReference type="EMBL" id="LJIG01022818">
    <property type="protein sequence ID" value="KRT78557.1"/>
    <property type="molecule type" value="Genomic_DNA"/>
</dbReference>
<dbReference type="GO" id="GO:0005576">
    <property type="term" value="C:extracellular region"/>
    <property type="evidence" value="ECO:0007669"/>
    <property type="project" value="InterPro"/>
</dbReference>
<feature type="domain" description="Chitin-binding type-2" evidence="1">
    <location>
        <begin position="487"/>
        <end position="548"/>
    </location>
</feature>
<protein>
    <submittedName>
        <fullName evidence="2">Carbohydrate-binding protein</fullName>
    </submittedName>
</protein>
<dbReference type="GO" id="GO:0008061">
    <property type="term" value="F:chitin binding"/>
    <property type="evidence" value="ECO:0007669"/>
    <property type="project" value="InterPro"/>
</dbReference>
<dbReference type="SUPFAM" id="SSF57625">
    <property type="entry name" value="Invertebrate chitin-binding proteins"/>
    <property type="match status" value="1"/>
</dbReference>
<dbReference type="OrthoDB" id="76388at2759"/>